<dbReference type="Gene3D" id="3.40.50.880">
    <property type="match status" value="1"/>
</dbReference>
<accession>A0AAD7F394</accession>
<evidence type="ECO:0000259" key="1">
    <source>
        <dbReference type="Pfam" id="PF00117"/>
    </source>
</evidence>
<dbReference type="EMBL" id="JARIHO010000003">
    <property type="protein sequence ID" value="KAJ7363805.1"/>
    <property type="molecule type" value="Genomic_DNA"/>
</dbReference>
<comment type="caution">
    <text evidence="2">The sequence shown here is derived from an EMBL/GenBank/DDBJ whole genome shotgun (WGS) entry which is preliminary data.</text>
</comment>
<keyword evidence="3" id="KW-1185">Reference proteome</keyword>
<reference evidence="2" key="1">
    <citation type="submission" date="2023-03" db="EMBL/GenBank/DDBJ databases">
        <title>Massive genome expansion in bonnet fungi (Mycena s.s.) driven by repeated elements and novel gene families across ecological guilds.</title>
        <authorList>
            <consortium name="Lawrence Berkeley National Laboratory"/>
            <person name="Harder C.B."/>
            <person name="Miyauchi S."/>
            <person name="Viragh M."/>
            <person name="Kuo A."/>
            <person name="Thoen E."/>
            <person name="Andreopoulos B."/>
            <person name="Lu D."/>
            <person name="Skrede I."/>
            <person name="Drula E."/>
            <person name="Henrissat B."/>
            <person name="Morin E."/>
            <person name="Kohler A."/>
            <person name="Barry K."/>
            <person name="LaButti K."/>
            <person name="Morin E."/>
            <person name="Salamov A."/>
            <person name="Lipzen A."/>
            <person name="Mereny Z."/>
            <person name="Hegedus B."/>
            <person name="Baldrian P."/>
            <person name="Stursova M."/>
            <person name="Weitz H."/>
            <person name="Taylor A."/>
            <person name="Grigoriev I.V."/>
            <person name="Nagy L.G."/>
            <person name="Martin F."/>
            <person name="Kauserud H."/>
        </authorList>
    </citation>
    <scope>NUCLEOTIDE SEQUENCE</scope>
    <source>
        <strain evidence="2">CBHHK002</strain>
    </source>
</reference>
<feature type="domain" description="Glutamine amidotransferase" evidence="1">
    <location>
        <begin position="62"/>
        <end position="179"/>
    </location>
</feature>
<gene>
    <name evidence="2" type="ORF">DFH08DRAFT_949441</name>
</gene>
<dbReference type="InterPro" id="IPR029062">
    <property type="entry name" value="Class_I_gatase-like"/>
</dbReference>
<name>A0AAD7F394_9AGAR</name>
<evidence type="ECO:0000313" key="3">
    <source>
        <dbReference type="Proteomes" id="UP001218218"/>
    </source>
</evidence>
<dbReference type="InterPro" id="IPR044992">
    <property type="entry name" value="ChyE-like"/>
</dbReference>
<sequence length="267" mass="28620">MSSSKSIALLVCDTPMDSIKDEHGDYSVMFAGLLRTAAAQLGLVPDAVTLDAYDVVGAMAYPTEEQLDRYDGVLITGSKFSAYDDIEWINTLVAFTARVAKTRPQLKIIGICFGHQIVARALGGRCVPNSGRWEVGPTPVPLTPLGKELFGVDELYIQEMHQDHVPEVPPSFHLLGSTAVSMNQGMVRFHEDGDGASVVPPSPIPSRHPEFTEPIVRKLTQARAAQGIIPAATAEDADRRAGWRNDGVGVIARVMLGVYGVGIGGVV</sequence>
<protein>
    <submittedName>
        <fullName evidence="2">Class I glutamine amidotransferase-like protein</fullName>
    </submittedName>
</protein>
<dbReference type="GO" id="GO:0005829">
    <property type="term" value="C:cytosol"/>
    <property type="evidence" value="ECO:0007669"/>
    <property type="project" value="TreeGrafter"/>
</dbReference>
<keyword evidence="2" id="KW-0315">Glutamine amidotransferase</keyword>
<dbReference type="PANTHER" id="PTHR42695:SF5">
    <property type="entry name" value="GLUTAMINE AMIDOTRANSFERASE YLR126C-RELATED"/>
    <property type="match status" value="1"/>
</dbReference>
<organism evidence="2 3">
    <name type="scientific">Mycena albidolilacea</name>
    <dbReference type="NCBI Taxonomy" id="1033008"/>
    <lineage>
        <taxon>Eukaryota</taxon>
        <taxon>Fungi</taxon>
        <taxon>Dikarya</taxon>
        <taxon>Basidiomycota</taxon>
        <taxon>Agaricomycotina</taxon>
        <taxon>Agaricomycetes</taxon>
        <taxon>Agaricomycetidae</taxon>
        <taxon>Agaricales</taxon>
        <taxon>Marasmiineae</taxon>
        <taxon>Mycenaceae</taxon>
        <taxon>Mycena</taxon>
    </lineage>
</organism>
<dbReference type="InterPro" id="IPR017926">
    <property type="entry name" value="GATASE"/>
</dbReference>
<dbReference type="Proteomes" id="UP001218218">
    <property type="component" value="Unassembled WGS sequence"/>
</dbReference>
<dbReference type="CDD" id="cd01741">
    <property type="entry name" value="GATase1_1"/>
    <property type="match status" value="1"/>
</dbReference>
<dbReference type="PANTHER" id="PTHR42695">
    <property type="entry name" value="GLUTAMINE AMIDOTRANSFERASE YLR126C-RELATED"/>
    <property type="match status" value="1"/>
</dbReference>
<dbReference type="SUPFAM" id="SSF52317">
    <property type="entry name" value="Class I glutamine amidotransferase-like"/>
    <property type="match status" value="1"/>
</dbReference>
<dbReference type="GO" id="GO:0005634">
    <property type="term" value="C:nucleus"/>
    <property type="evidence" value="ECO:0007669"/>
    <property type="project" value="TreeGrafter"/>
</dbReference>
<evidence type="ECO:0000313" key="2">
    <source>
        <dbReference type="EMBL" id="KAJ7363805.1"/>
    </source>
</evidence>
<proteinExistence type="predicted"/>
<dbReference type="PROSITE" id="PS51273">
    <property type="entry name" value="GATASE_TYPE_1"/>
    <property type="match status" value="1"/>
</dbReference>
<dbReference type="Pfam" id="PF00117">
    <property type="entry name" value="GATase"/>
    <property type="match status" value="1"/>
</dbReference>
<dbReference type="AlphaFoldDB" id="A0AAD7F394"/>